<dbReference type="Proteomes" id="UP001498398">
    <property type="component" value="Unassembled WGS sequence"/>
</dbReference>
<gene>
    <name evidence="3" type="ORF">VKT23_009980</name>
</gene>
<evidence type="ECO:0000313" key="3">
    <source>
        <dbReference type="EMBL" id="KAK7458074.1"/>
    </source>
</evidence>
<keyword evidence="2" id="KW-0472">Membrane</keyword>
<feature type="transmembrane region" description="Helical" evidence="2">
    <location>
        <begin position="236"/>
        <end position="258"/>
    </location>
</feature>
<feature type="compositionally biased region" description="Polar residues" evidence="1">
    <location>
        <begin position="303"/>
        <end position="318"/>
    </location>
</feature>
<organism evidence="3 4">
    <name type="scientific">Marasmiellus scandens</name>
    <dbReference type="NCBI Taxonomy" id="2682957"/>
    <lineage>
        <taxon>Eukaryota</taxon>
        <taxon>Fungi</taxon>
        <taxon>Dikarya</taxon>
        <taxon>Basidiomycota</taxon>
        <taxon>Agaricomycotina</taxon>
        <taxon>Agaricomycetes</taxon>
        <taxon>Agaricomycetidae</taxon>
        <taxon>Agaricales</taxon>
        <taxon>Marasmiineae</taxon>
        <taxon>Omphalotaceae</taxon>
        <taxon>Marasmiellus</taxon>
    </lineage>
</organism>
<name>A0ABR1JDC7_9AGAR</name>
<dbReference type="EMBL" id="JBANRG010000018">
    <property type="protein sequence ID" value="KAK7458074.1"/>
    <property type="molecule type" value="Genomic_DNA"/>
</dbReference>
<accession>A0ABR1JDC7</accession>
<feature type="transmembrane region" description="Helical" evidence="2">
    <location>
        <begin position="12"/>
        <end position="35"/>
    </location>
</feature>
<proteinExistence type="predicted"/>
<evidence type="ECO:0000313" key="4">
    <source>
        <dbReference type="Proteomes" id="UP001498398"/>
    </source>
</evidence>
<keyword evidence="4" id="KW-1185">Reference proteome</keyword>
<evidence type="ECO:0000256" key="1">
    <source>
        <dbReference type="SAM" id="MobiDB-lite"/>
    </source>
</evidence>
<feature type="transmembrane region" description="Helical" evidence="2">
    <location>
        <begin position="97"/>
        <end position="119"/>
    </location>
</feature>
<feature type="transmembrane region" description="Helical" evidence="2">
    <location>
        <begin position="270"/>
        <end position="288"/>
    </location>
</feature>
<keyword evidence="2" id="KW-1133">Transmembrane helix</keyword>
<feature type="region of interest" description="Disordered" evidence="1">
    <location>
        <begin position="303"/>
        <end position="325"/>
    </location>
</feature>
<feature type="transmembrane region" description="Helical" evidence="2">
    <location>
        <begin position="173"/>
        <end position="193"/>
    </location>
</feature>
<protein>
    <submittedName>
        <fullName evidence="3">Uncharacterized protein</fullName>
    </submittedName>
</protein>
<reference evidence="3 4" key="1">
    <citation type="submission" date="2024-01" db="EMBL/GenBank/DDBJ databases">
        <title>A draft genome for the cacao thread blight pathogen Marasmiellus scandens.</title>
        <authorList>
            <person name="Baruah I.K."/>
            <person name="Leung J."/>
            <person name="Bukari Y."/>
            <person name="Amoako-Attah I."/>
            <person name="Meinhardt L.W."/>
            <person name="Bailey B.A."/>
            <person name="Cohen S.P."/>
        </authorList>
    </citation>
    <scope>NUCLEOTIDE SEQUENCE [LARGE SCALE GENOMIC DNA]</scope>
    <source>
        <strain evidence="3 4">GH-19</strain>
    </source>
</reference>
<comment type="caution">
    <text evidence="3">The sequence shown here is derived from an EMBL/GenBank/DDBJ whole genome shotgun (WGS) entry which is preliminary data.</text>
</comment>
<feature type="transmembrane region" description="Helical" evidence="2">
    <location>
        <begin position="131"/>
        <end position="153"/>
    </location>
</feature>
<feature type="transmembrane region" description="Helical" evidence="2">
    <location>
        <begin position="47"/>
        <end position="77"/>
    </location>
</feature>
<evidence type="ECO:0000256" key="2">
    <source>
        <dbReference type="SAM" id="Phobius"/>
    </source>
</evidence>
<sequence>MAGIPMSTQLFLTGIFSFLLYGIYVMVFGTCVYVLRQKANRKKRVHLVSIIILFSLATFALACSAAQICLELSLFQLPGDVPNVDEGGLFDLIYREFIFNTCIEAAQLLATLVAEAILIYRCYVLWNNKKVVIVIPIILSIVETGLLLSDMILVSIEDFPTKPLSSDETPINLLIAFTCVCTTTNLSLSCLIGKLHSPLEVESEVDVTPIGGRILYLSNSSRSVFGDGLDKKYKKIVAVILESGALYSAFLITYLALVVSETGLRSGSQVLQPSVIQITGLAPTLIIVRSGLRVSIGNNSQSDTLASSGKGLPSSQTDVSKDQLANMKPPTFELKRLHYEQTSSETTKSLA</sequence>
<keyword evidence="2" id="KW-0812">Transmembrane</keyword>